<dbReference type="GO" id="GO:0000209">
    <property type="term" value="P:protein polyubiquitination"/>
    <property type="evidence" value="ECO:0007669"/>
    <property type="project" value="TreeGrafter"/>
</dbReference>
<dbReference type="Pfam" id="PF00400">
    <property type="entry name" value="WD40"/>
    <property type="match status" value="4"/>
</dbReference>
<dbReference type="InterPro" id="IPR001680">
    <property type="entry name" value="WD40_rpt"/>
</dbReference>
<dbReference type="InterPro" id="IPR001496">
    <property type="entry name" value="SOCS_box"/>
</dbReference>
<keyword evidence="2 5" id="KW-0853">WD repeat</keyword>
<gene>
    <name evidence="7" type="ORF">IRJ41_014474</name>
</gene>
<feature type="domain" description="SOCS box" evidence="6">
    <location>
        <begin position="338"/>
        <end position="380"/>
    </location>
</feature>
<evidence type="ECO:0000313" key="8">
    <source>
        <dbReference type="Proteomes" id="UP001059041"/>
    </source>
</evidence>
<dbReference type="PANTHER" id="PTHR15622">
    <property type="entry name" value="WD40 REPEAT PROTEIN"/>
    <property type="match status" value="1"/>
</dbReference>
<dbReference type="Proteomes" id="UP001059041">
    <property type="component" value="Linkage Group LG2"/>
</dbReference>
<organism evidence="7 8">
    <name type="scientific">Triplophysa rosa</name>
    <name type="common">Cave loach</name>
    <dbReference type="NCBI Taxonomy" id="992332"/>
    <lineage>
        <taxon>Eukaryota</taxon>
        <taxon>Metazoa</taxon>
        <taxon>Chordata</taxon>
        <taxon>Craniata</taxon>
        <taxon>Vertebrata</taxon>
        <taxon>Euteleostomi</taxon>
        <taxon>Actinopterygii</taxon>
        <taxon>Neopterygii</taxon>
        <taxon>Teleostei</taxon>
        <taxon>Ostariophysi</taxon>
        <taxon>Cypriniformes</taxon>
        <taxon>Nemacheilidae</taxon>
        <taxon>Triplophysa</taxon>
    </lineage>
</organism>
<reference evidence="7" key="1">
    <citation type="submission" date="2021-02" db="EMBL/GenBank/DDBJ databases">
        <title>Comparative genomics reveals that relaxation of natural selection precedes convergent phenotypic evolution of cavefish.</title>
        <authorList>
            <person name="Peng Z."/>
        </authorList>
    </citation>
    <scope>NUCLEOTIDE SEQUENCE</scope>
    <source>
        <tissue evidence="7">Muscle</tissue>
    </source>
</reference>
<dbReference type="SMART" id="SM00253">
    <property type="entry name" value="SOCS"/>
    <property type="match status" value="1"/>
</dbReference>
<dbReference type="InterPro" id="IPR011047">
    <property type="entry name" value="Quinoprotein_ADH-like_sf"/>
</dbReference>
<evidence type="ECO:0000259" key="6">
    <source>
        <dbReference type="PROSITE" id="PS50225"/>
    </source>
</evidence>
<protein>
    <submittedName>
        <fullName evidence="7">WD repeat and SOCS box-containing protein 2</fullName>
    </submittedName>
</protein>
<name>A0A9W7X2A1_TRIRA</name>
<dbReference type="SMART" id="SM00969">
    <property type="entry name" value="SOCS_box"/>
    <property type="match status" value="1"/>
</dbReference>
<dbReference type="InterPro" id="IPR019775">
    <property type="entry name" value="WD40_repeat_CS"/>
</dbReference>
<dbReference type="SUPFAM" id="SSF50998">
    <property type="entry name" value="Quinoprotein alcohol dehydrogenase-like"/>
    <property type="match status" value="1"/>
</dbReference>
<dbReference type="PANTHER" id="PTHR15622:SF1">
    <property type="entry name" value="WD REPEAT AND SOCS BOX-CONTAINING PROTEIN 2"/>
    <property type="match status" value="1"/>
</dbReference>
<dbReference type="AlphaFoldDB" id="A0A9W7X2A1"/>
<evidence type="ECO:0000313" key="7">
    <source>
        <dbReference type="EMBL" id="KAI7813195.1"/>
    </source>
</evidence>
<evidence type="ECO:0000256" key="4">
    <source>
        <dbReference type="ARBA" id="ARBA00022786"/>
    </source>
</evidence>
<dbReference type="InterPro" id="IPR015943">
    <property type="entry name" value="WD40/YVTN_repeat-like_dom_sf"/>
</dbReference>
<dbReference type="Pfam" id="PF07525">
    <property type="entry name" value="SOCS_box"/>
    <property type="match status" value="1"/>
</dbReference>
<evidence type="ECO:0000256" key="3">
    <source>
        <dbReference type="ARBA" id="ARBA00022737"/>
    </source>
</evidence>
<evidence type="ECO:0000256" key="2">
    <source>
        <dbReference type="ARBA" id="ARBA00022574"/>
    </source>
</evidence>
<dbReference type="SMART" id="SM00320">
    <property type="entry name" value="WD40"/>
    <property type="match status" value="4"/>
</dbReference>
<dbReference type="EMBL" id="JAFHDT010000002">
    <property type="protein sequence ID" value="KAI7813195.1"/>
    <property type="molecule type" value="Genomic_DNA"/>
</dbReference>
<sequence>CSAFRPSTVKEPDDLILELKPSHQSPNRTGTHCETWSVRFSPGGSYFAWSMGFGIVKILSWPVTSTDSGEDANSERTLHCEQAVWALAFGPCPSPRADQNGHEPDLLLAIGLNNGLIQVRVVSSGKLLFTLSGHQALVRDLVFAPNGSLTLVSASRDKTLRIWDLAKKGVNPHVLRGPNYWVFKCSISPDSSMIASLCNFDSKLYLWSMRSYTFMRHITYDHERTMVSCDFSPDGALLAVASYKSSTGWWLDLWDPYTADLLSRVDDSLPTYLSFSPVGLLLAFKDYRALQIWDVERDELVTDTDHNRAGGLCCAFHPHGGVIATGCRNGQVKFWRVPRRVPSLKHLCRTASRFSVSTYQVEALPLPPKIQEFLTYRDVQKQKTLCCKKHHS</sequence>
<dbReference type="GO" id="GO:0035556">
    <property type="term" value="P:intracellular signal transduction"/>
    <property type="evidence" value="ECO:0007669"/>
    <property type="project" value="InterPro"/>
</dbReference>
<dbReference type="InterPro" id="IPR051983">
    <property type="entry name" value="WSB_SOCS-box_domain"/>
</dbReference>
<feature type="non-terminal residue" evidence="7">
    <location>
        <position position="392"/>
    </location>
</feature>
<proteinExistence type="predicted"/>
<comment type="caution">
    <text evidence="7">The sequence shown here is derived from an EMBL/GenBank/DDBJ whole genome shotgun (WGS) entry which is preliminary data.</text>
</comment>
<evidence type="ECO:0000256" key="5">
    <source>
        <dbReference type="PROSITE-ProRule" id="PRU00221"/>
    </source>
</evidence>
<dbReference type="Gene3D" id="2.130.10.10">
    <property type="entry name" value="YVTN repeat-like/Quinoprotein amine dehydrogenase"/>
    <property type="match status" value="2"/>
</dbReference>
<keyword evidence="3" id="KW-0677">Repeat</keyword>
<accession>A0A9W7X2A1</accession>
<feature type="repeat" description="WD" evidence="5">
    <location>
        <begin position="131"/>
        <end position="165"/>
    </location>
</feature>
<dbReference type="PROSITE" id="PS50082">
    <property type="entry name" value="WD_REPEATS_2"/>
    <property type="match status" value="1"/>
</dbReference>
<dbReference type="SUPFAM" id="SSF158235">
    <property type="entry name" value="SOCS box-like"/>
    <property type="match status" value="1"/>
</dbReference>
<keyword evidence="8" id="KW-1185">Reference proteome</keyword>
<dbReference type="PROSITE" id="PS50294">
    <property type="entry name" value="WD_REPEATS_REGION"/>
    <property type="match status" value="1"/>
</dbReference>
<dbReference type="PROSITE" id="PS00678">
    <property type="entry name" value="WD_REPEATS_1"/>
    <property type="match status" value="1"/>
</dbReference>
<keyword evidence="4" id="KW-0833">Ubl conjugation pathway</keyword>
<dbReference type="InterPro" id="IPR036036">
    <property type="entry name" value="SOCS_box-like_dom_sf"/>
</dbReference>
<comment type="pathway">
    <text evidence="1">Protein modification; protein ubiquitination.</text>
</comment>
<evidence type="ECO:0000256" key="1">
    <source>
        <dbReference type="ARBA" id="ARBA00004906"/>
    </source>
</evidence>
<dbReference type="Gene3D" id="1.10.750.20">
    <property type="entry name" value="SOCS box"/>
    <property type="match status" value="1"/>
</dbReference>
<dbReference type="PROSITE" id="PS50225">
    <property type="entry name" value="SOCS"/>
    <property type="match status" value="1"/>
</dbReference>